<name>A0A5J4VSM0_9EUKA</name>
<dbReference type="Proteomes" id="UP000324800">
    <property type="component" value="Unassembled WGS sequence"/>
</dbReference>
<sequence>MRQYDTLNAVKFGKIQLLEKADIFIAQHHPNHIGSRCISANTFVVQIKLKTAIWFTSLQIRVFTLDNAKYWRLNYIYNLMYKCLDSKRFHFVLADTNSIYIAIAGDPNKDCHQQLEAVMSDKQFYEKHVHQYLHDPNKDIYDQKKIHKFGLENEGYEFTSL</sequence>
<organism evidence="1 2">
    <name type="scientific">Streblomastix strix</name>
    <dbReference type="NCBI Taxonomy" id="222440"/>
    <lineage>
        <taxon>Eukaryota</taxon>
        <taxon>Metamonada</taxon>
        <taxon>Preaxostyla</taxon>
        <taxon>Oxymonadida</taxon>
        <taxon>Streblomastigidae</taxon>
        <taxon>Streblomastix</taxon>
    </lineage>
</organism>
<gene>
    <name evidence="1" type="ORF">EZS28_019063</name>
</gene>
<comment type="caution">
    <text evidence="1">The sequence shown here is derived from an EMBL/GenBank/DDBJ whole genome shotgun (WGS) entry which is preliminary data.</text>
</comment>
<dbReference type="EMBL" id="SNRW01005278">
    <property type="protein sequence ID" value="KAA6385409.1"/>
    <property type="molecule type" value="Genomic_DNA"/>
</dbReference>
<evidence type="ECO:0000313" key="2">
    <source>
        <dbReference type="Proteomes" id="UP000324800"/>
    </source>
</evidence>
<proteinExistence type="predicted"/>
<reference evidence="1 2" key="1">
    <citation type="submission" date="2019-03" db="EMBL/GenBank/DDBJ databases">
        <title>Single cell metagenomics reveals metabolic interactions within the superorganism composed of flagellate Streblomastix strix and complex community of Bacteroidetes bacteria on its surface.</title>
        <authorList>
            <person name="Treitli S.C."/>
            <person name="Kolisko M."/>
            <person name="Husnik F."/>
            <person name="Keeling P."/>
            <person name="Hampl V."/>
        </authorList>
    </citation>
    <scope>NUCLEOTIDE SEQUENCE [LARGE SCALE GENOMIC DNA]</scope>
    <source>
        <strain evidence="1">ST1C</strain>
    </source>
</reference>
<dbReference type="AlphaFoldDB" id="A0A5J4VSM0"/>
<accession>A0A5J4VSM0</accession>
<protein>
    <submittedName>
        <fullName evidence="1">Uncharacterized protein</fullName>
    </submittedName>
</protein>
<evidence type="ECO:0000313" key="1">
    <source>
        <dbReference type="EMBL" id="KAA6385409.1"/>
    </source>
</evidence>